<evidence type="ECO:0000313" key="2">
    <source>
        <dbReference type="Proteomes" id="UP000185779"/>
    </source>
</evidence>
<protein>
    <submittedName>
        <fullName evidence="1">Uncharacterized protein</fullName>
    </submittedName>
</protein>
<dbReference type="EMBL" id="LYOR01000002">
    <property type="protein sequence ID" value="OFV66615.1"/>
    <property type="molecule type" value="Genomic_DNA"/>
</dbReference>
<dbReference type="Proteomes" id="UP000185779">
    <property type="component" value="Unassembled WGS sequence"/>
</dbReference>
<organism evidence="1 2">
    <name type="scientific">Candidatus Syntropharchaeum butanivorans</name>
    <dbReference type="NCBI Taxonomy" id="1839936"/>
    <lineage>
        <taxon>Archaea</taxon>
        <taxon>Methanobacteriati</taxon>
        <taxon>Methanobacteriota</taxon>
        <taxon>Stenosarchaea group</taxon>
        <taxon>Methanomicrobia</taxon>
        <taxon>Methanosarcinales</taxon>
        <taxon>ANME-2 cluster</taxon>
        <taxon>Candidatus Syntropharchaeum</taxon>
    </lineage>
</organism>
<gene>
    <name evidence="1" type="ORF">SBU_000582</name>
</gene>
<keyword evidence="2" id="KW-1185">Reference proteome</keyword>
<accession>A0A1F2P656</accession>
<comment type="caution">
    <text evidence="1">The sequence shown here is derived from an EMBL/GenBank/DDBJ whole genome shotgun (WGS) entry which is preliminary data.</text>
</comment>
<evidence type="ECO:0000313" key="1">
    <source>
        <dbReference type="EMBL" id="OFV66615.1"/>
    </source>
</evidence>
<dbReference type="AlphaFoldDB" id="A0A1F2P656"/>
<dbReference type="SUPFAM" id="SSF103196">
    <property type="entry name" value="Roadblock/LC7 domain"/>
    <property type="match status" value="1"/>
</dbReference>
<dbReference type="STRING" id="1839936.SBU_000582"/>
<name>A0A1F2P656_9EURY</name>
<proteinExistence type="predicted"/>
<reference evidence="1" key="1">
    <citation type="submission" date="2016-05" db="EMBL/GenBank/DDBJ databases">
        <title>Microbial consortia oxidize butane by reversing methanogenesis.</title>
        <authorList>
            <person name="Laso-Perez R."/>
            <person name="Richter M."/>
            <person name="Wegener G."/>
            <person name="Musat F."/>
        </authorList>
    </citation>
    <scope>NUCLEOTIDE SEQUENCE [LARGE SCALE GENOMIC DNA]</scope>
    <source>
        <strain evidence="1">BOX1</strain>
    </source>
</reference>
<sequence length="50" mass="5435">MLEMDNRKMIALPLEEGGVAVLTDKDVNLGMVRMAVKGAIPELRSYLMGG</sequence>
<dbReference type="Gene3D" id="3.30.450.30">
    <property type="entry name" value="Dynein light chain 2a, cytoplasmic"/>
    <property type="match status" value="1"/>
</dbReference>